<reference evidence="11" key="2">
    <citation type="submission" date="2009-11" db="EMBL/GenBank/DDBJ databases">
        <title>The Genome Sequence of Allomyces macrogynus strain ATCC 38327.</title>
        <authorList>
            <consortium name="The Broad Institute Genome Sequencing Platform"/>
            <person name="Russ C."/>
            <person name="Cuomo C."/>
            <person name="Shea T."/>
            <person name="Young S.K."/>
            <person name="Zeng Q."/>
            <person name="Koehrsen M."/>
            <person name="Haas B."/>
            <person name="Borodovsky M."/>
            <person name="Guigo R."/>
            <person name="Alvarado L."/>
            <person name="Berlin A."/>
            <person name="Borenstein D."/>
            <person name="Chen Z."/>
            <person name="Engels R."/>
            <person name="Freedman E."/>
            <person name="Gellesch M."/>
            <person name="Goldberg J."/>
            <person name="Griggs A."/>
            <person name="Gujja S."/>
            <person name="Heiman D."/>
            <person name="Hepburn T."/>
            <person name="Howarth C."/>
            <person name="Jen D."/>
            <person name="Larson L."/>
            <person name="Lewis B."/>
            <person name="Mehta T."/>
            <person name="Park D."/>
            <person name="Pearson M."/>
            <person name="Roberts A."/>
            <person name="Saif S."/>
            <person name="Shenoy N."/>
            <person name="Sisk P."/>
            <person name="Stolte C."/>
            <person name="Sykes S."/>
            <person name="Walk T."/>
            <person name="White J."/>
            <person name="Yandava C."/>
            <person name="Burger G."/>
            <person name="Gray M.W."/>
            <person name="Holland P.W.H."/>
            <person name="King N."/>
            <person name="Lang F.B.F."/>
            <person name="Roger A.J."/>
            <person name="Ruiz-Trillo I."/>
            <person name="Lander E."/>
            <person name="Nusbaum C."/>
        </authorList>
    </citation>
    <scope>NUCLEOTIDE SEQUENCE [LARGE SCALE GENOMIC DNA]</scope>
    <source>
        <strain evidence="11">ATCC 38327</strain>
    </source>
</reference>
<dbReference type="SMART" id="SM00584">
    <property type="entry name" value="TLDc"/>
    <property type="match status" value="1"/>
</dbReference>
<name>A0A0L0RWN5_ALLM3</name>
<evidence type="ECO:0008006" key="12">
    <source>
        <dbReference type="Google" id="ProtNLM"/>
    </source>
</evidence>
<dbReference type="GO" id="GO:0030659">
    <property type="term" value="C:cytoplasmic vesicle membrane"/>
    <property type="evidence" value="ECO:0007669"/>
    <property type="project" value="UniProtKB-SubCell"/>
</dbReference>
<dbReference type="InterPro" id="IPR000195">
    <property type="entry name" value="Rab-GAP-TBC_dom"/>
</dbReference>
<dbReference type="Pfam" id="PF07534">
    <property type="entry name" value="TLD"/>
    <property type="match status" value="1"/>
</dbReference>
<protein>
    <recommendedName>
        <fullName evidence="12">TLDc domain-containing protein</fullName>
    </recommendedName>
</protein>
<evidence type="ECO:0000256" key="5">
    <source>
        <dbReference type="ARBA" id="ARBA00023329"/>
    </source>
</evidence>
<evidence type="ECO:0000256" key="1">
    <source>
        <dbReference type="ARBA" id="ARBA00004156"/>
    </source>
</evidence>
<organism evidence="10 11">
    <name type="scientific">Allomyces macrogynus (strain ATCC 38327)</name>
    <name type="common">Allomyces javanicus var. macrogynus</name>
    <dbReference type="NCBI Taxonomy" id="578462"/>
    <lineage>
        <taxon>Eukaryota</taxon>
        <taxon>Fungi</taxon>
        <taxon>Fungi incertae sedis</taxon>
        <taxon>Blastocladiomycota</taxon>
        <taxon>Blastocladiomycetes</taxon>
        <taxon>Blastocladiales</taxon>
        <taxon>Blastocladiaceae</taxon>
        <taxon>Allomyces</taxon>
    </lineage>
</organism>
<comment type="subcellular location">
    <subcellularLocation>
        <location evidence="1">Cytoplasmic vesicle membrane</location>
    </subcellularLocation>
    <subcellularLocation>
        <location evidence="2">Endomembrane system</location>
        <topology evidence="2">Peripheral membrane protein</topology>
    </subcellularLocation>
    <subcellularLocation>
        <location evidence="6">Synapse</location>
    </subcellularLocation>
</comment>
<dbReference type="PROSITE" id="PS50086">
    <property type="entry name" value="TBC_RABGAP"/>
    <property type="match status" value="1"/>
</dbReference>
<evidence type="ECO:0000256" key="3">
    <source>
        <dbReference type="ARBA" id="ARBA00023018"/>
    </source>
</evidence>
<dbReference type="EMBL" id="GG745328">
    <property type="protein sequence ID" value="KNE54456.1"/>
    <property type="molecule type" value="Genomic_DNA"/>
</dbReference>
<evidence type="ECO:0000256" key="6">
    <source>
        <dbReference type="ARBA" id="ARBA00034103"/>
    </source>
</evidence>
<evidence type="ECO:0000256" key="4">
    <source>
        <dbReference type="ARBA" id="ARBA00023136"/>
    </source>
</evidence>
<proteinExistence type="predicted"/>
<dbReference type="PANTHER" id="PTHR23354:SF122">
    <property type="entry name" value="GTPASE-ACTIVATING PROTEIN SKYWALKER"/>
    <property type="match status" value="1"/>
</dbReference>
<feature type="domain" description="TLDc" evidence="9">
    <location>
        <begin position="348"/>
        <end position="536"/>
    </location>
</feature>
<keyword evidence="4" id="KW-0472">Membrane</keyword>
<dbReference type="GO" id="GO:0012505">
    <property type="term" value="C:endomembrane system"/>
    <property type="evidence" value="ECO:0007669"/>
    <property type="project" value="UniProtKB-SubCell"/>
</dbReference>
<dbReference type="SUPFAM" id="SSF47923">
    <property type="entry name" value="Ypt/Rab-GAP domain of gyp1p"/>
    <property type="match status" value="2"/>
</dbReference>
<evidence type="ECO:0000259" key="8">
    <source>
        <dbReference type="PROSITE" id="PS50086"/>
    </source>
</evidence>
<accession>A0A0L0RWN5</accession>
<dbReference type="PROSITE" id="PS51886">
    <property type="entry name" value="TLDC"/>
    <property type="match status" value="1"/>
</dbReference>
<keyword evidence="11" id="KW-1185">Reference proteome</keyword>
<dbReference type="SMART" id="SM00164">
    <property type="entry name" value="TBC"/>
    <property type="match status" value="1"/>
</dbReference>
<evidence type="ECO:0000313" key="10">
    <source>
        <dbReference type="EMBL" id="KNE54456.1"/>
    </source>
</evidence>
<feature type="region of interest" description="Disordered" evidence="7">
    <location>
        <begin position="539"/>
        <end position="558"/>
    </location>
</feature>
<dbReference type="OrthoDB" id="26679at2759"/>
<dbReference type="PANTHER" id="PTHR23354">
    <property type="entry name" value="NUCLEOLAR PROTEIN 7/ESTROGEN RECEPTOR COACTIVATOR-RELATED"/>
    <property type="match status" value="1"/>
</dbReference>
<feature type="domain" description="Rab-GAP TBC" evidence="8">
    <location>
        <begin position="51"/>
        <end position="243"/>
    </location>
</feature>
<dbReference type="AlphaFoldDB" id="A0A0L0RWN5"/>
<reference evidence="10 11" key="1">
    <citation type="submission" date="2009-11" db="EMBL/GenBank/DDBJ databases">
        <title>Annotation of Allomyces macrogynus ATCC 38327.</title>
        <authorList>
            <consortium name="The Broad Institute Genome Sequencing Platform"/>
            <person name="Russ C."/>
            <person name="Cuomo C."/>
            <person name="Burger G."/>
            <person name="Gray M.W."/>
            <person name="Holland P.W.H."/>
            <person name="King N."/>
            <person name="Lang F.B.F."/>
            <person name="Roger A.J."/>
            <person name="Ruiz-Trillo I."/>
            <person name="Young S.K."/>
            <person name="Zeng Q."/>
            <person name="Gargeya S."/>
            <person name="Fitzgerald M."/>
            <person name="Haas B."/>
            <person name="Abouelleil A."/>
            <person name="Alvarado L."/>
            <person name="Arachchi H.M."/>
            <person name="Berlin A."/>
            <person name="Chapman S.B."/>
            <person name="Gearin G."/>
            <person name="Goldberg J."/>
            <person name="Griggs A."/>
            <person name="Gujja S."/>
            <person name="Hansen M."/>
            <person name="Heiman D."/>
            <person name="Howarth C."/>
            <person name="Larimer J."/>
            <person name="Lui A."/>
            <person name="MacDonald P.J.P."/>
            <person name="McCowen C."/>
            <person name="Montmayeur A."/>
            <person name="Murphy C."/>
            <person name="Neiman D."/>
            <person name="Pearson M."/>
            <person name="Priest M."/>
            <person name="Roberts A."/>
            <person name="Saif S."/>
            <person name="Shea T."/>
            <person name="Sisk P."/>
            <person name="Stolte C."/>
            <person name="Sykes S."/>
            <person name="Wortman J."/>
            <person name="Nusbaum C."/>
            <person name="Birren B."/>
        </authorList>
    </citation>
    <scope>NUCLEOTIDE SEQUENCE [LARGE SCALE GENOMIC DNA]</scope>
    <source>
        <strain evidence="10 11">ATCC 38327</strain>
    </source>
</reference>
<dbReference type="Pfam" id="PF00566">
    <property type="entry name" value="RabGAP-TBC"/>
    <property type="match status" value="1"/>
</dbReference>
<evidence type="ECO:0000313" key="11">
    <source>
        <dbReference type="Proteomes" id="UP000054350"/>
    </source>
</evidence>
<dbReference type="Gene3D" id="1.10.472.80">
    <property type="entry name" value="Ypt/Rab-GAP domain of gyp1p, domain 3"/>
    <property type="match status" value="1"/>
</dbReference>
<keyword evidence="3" id="KW-0770">Synapse</keyword>
<evidence type="ECO:0000256" key="2">
    <source>
        <dbReference type="ARBA" id="ARBA00004184"/>
    </source>
</evidence>
<dbReference type="VEuPathDB" id="FungiDB:AMAG_00430"/>
<gene>
    <name evidence="10" type="ORF">AMAG_00430</name>
</gene>
<dbReference type="InterPro" id="IPR006571">
    <property type="entry name" value="TLDc_dom"/>
</dbReference>
<dbReference type="Proteomes" id="UP000054350">
    <property type="component" value="Unassembled WGS sequence"/>
</dbReference>
<dbReference type="STRING" id="578462.A0A0L0RWN5"/>
<keyword evidence="5" id="KW-0968">Cytoplasmic vesicle</keyword>
<dbReference type="eggNOG" id="KOG2801">
    <property type="taxonomic scope" value="Eukaryota"/>
</dbReference>
<dbReference type="InterPro" id="IPR035969">
    <property type="entry name" value="Rab-GAP_TBC_sf"/>
</dbReference>
<evidence type="ECO:0000259" key="9">
    <source>
        <dbReference type="PROSITE" id="PS51886"/>
    </source>
</evidence>
<evidence type="ECO:0000256" key="7">
    <source>
        <dbReference type="SAM" id="MobiDB-lite"/>
    </source>
</evidence>
<sequence>MPNVDLVDTKRYATQQPDRATSKAWDDGGLEQLFDAPNLAKTKLKQIVRKGVPDGIRSLVWPEFLKMHAMPSYDKNYAKALFRVHGQSPPDLVQSCPLFGGSLFLDKLCLTNKGALTAARLLSIVAYDYPNIDFCPFLPALVALLLHHVQPDDALGTVNLMLRRQLANPAQWAYFPTYKRDIKAFNYAFSTVVQRQLPKLWTHLERLNATNHPLWARWFCDLFIGIFDLDVIFHVLDSFLIEGYKVLFRYALALLDLKQRDALACTDWDELRTKFALGQGAAITPADLTAKAFSYHFPRAALHAARQAHHAAKQEHREGSLPDLHDASSSAFVGNAGRPRLFHADASAFMQEQDWTSVWSMIPPRFRTHGLELAFTTRKHGRALATLYDLCREREPSLLIVETMDGYVLGAYCPVSWPLSSAGFHQFFGNGETFVFALQPGPPMMWPWVHAQGTGVTPASSRRASEVEFTKADNTESFMYAGVKELIVGGGGNGQAIWISADLTRGSTTPCATFRNPPLCPTPKFEISVLEVYSFRQDAPGALPSTAPPSPGGDDDDL</sequence>